<dbReference type="Pfam" id="PF02313">
    <property type="entry name" value="Fumarate_red_D"/>
    <property type="match status" value="1"/>
</dbReference>
<gene>
    <name evidence="6" type="ORF">JF922_22270</name>
</gene>
<evidence type="ECO:0000313" key="6">
    <source>
        <dbReference type="EMBL" id="MBJ7600783.1"/>
    </source>
</evidence>
<protein>
    <recommendedName>
        <fullName evidence="8">Fumarate reductase subunit D</fullName>
    </recommendedName>
</protein>
<reference evidence="6" key="1">
    <citation type="submission" date="2020-10" db="EMBL/GenBank/DDBJ databases">
        <title>Ca. Dormibacterota MAGs.</title>
        <authorList>
            <person name="Montgomery K."/>
        </authorList>
    </citation>
    <scope>NUCLEOTIDE SEQUENCE [LARGE SCALE GENOMIC DNA]</scope>
    <source>
        <strain evidence="6">SC8812_S17_10</strain>
    </source>
</reference>
<dbReference type="EMBL" id="JAEKNR010000217">
    <property type="protein sequence ID" value="MBJ7600783.1"/>
    <property type="molecule type" value="Genomic_DNA"/>
</dbReference>
<dbReference type="SUPFAM" id="SSF81343">
    <property type="entry name" value="Fumarate reductase respiratory complex transmembrane subunits"/>
    <property type="match status" value="1"/>
</dbReference>
<feature type="transmembrane region" description="Helical" evidence="5">
    <location>
        <begin position="12"/>
        <end position="38"/>
    </location>
</feature>
<feature type="transmembrane region" description="Helical" evidence="5">
    <location>
        <begin position="58"/>
        <end position="79"/>
    </location>
</feature>
<evidence type="ECO:0008006" key="8">
    <source>
        <dbReference type="Google" id="ProtNLM"/>
    </source>
</evidence>
<dbReference type="Gene3D" id="1.20.1300.10">
    <property type="entry name" value="Fumarate reductase/succinate dehydrogenase, transmembrane subunit"/>
    <property type="match status" value="1"/>
</dbReference>
<keyword evidence="2 5" id="KW-0812">Transmembrane</keyword>
<evidence type="ECO:0000256" key="3">
    <source>
        <dbReference type="ARBA" id="ARBA00022989"/>
    </source>
</evidence>
<accession>A0A934NB78</accession>
<evidence type="ECO:0000313" key="7">
    <source>
        <dbReference type="Proteomes" id="UP000612893"/>
    </source>
</evidence>
<evidence type="ECO:0000256" key="1">
    <source>
        <dbReference type="ARBA" id="ARBA00022475"/>
    </source>
</evidence>
<keyword evidence="4 5" id="KW-0472">Membrane</keyword>
<dbReference type="InterPro" id="IPR034804">
    <property type="entry name" value="SQR/QFR_C/D"/>
</dbReference>
<dbReference type="AlphaFoldDB" id="A0A934NB78"/>
<dbReference type="NCBIfam" id="NF003977">
    <property type="entry name" value="PRK05470.1-1"/>
    <property type="match status" value="1"/>
</dbReference>
<proteinExistence type="predicted"/>
<dbReference type="InterPro" id="IPR003418">
    <property type="entry name" value="Fumarate_red_D"/>
</dbReference>
<evidence type="ECO:0000256" key="5">
    <source>
        <dbReference type="SAM" id="Phobius"/>
    </source>
</evidence>
<evidence type="ECO:0000256" key="4">
    <source>
        <dbReference type="ARBA" id="ARBA00023136"/>
    </source>
</evidence>
<sequence length="121" mass="13027">MRRAGPNRSEGLFWALFAQSAVLTALIVPAHILVQGILGPLGLVPAFDQHYGTFAGALGNWLVKVYLFVLFGASFWVFAHRVRYTLMEVGVPGGKQRLGVVTYGLAAVATLVAAYLLLTLP</sequence>
<dbReference type="RefSeq" id="WP_338204745.1">
    <property type="nucleotide sequence ID" value="NZ_JAEKNR010000217.1"/>
</dbReference>
<keyword evidence="3 5" id="KW-1133">Transmembrane helix</keyword>
<organism evidence="6 7">
    <name type="scientific">Candidatus Nephthysia bennettiae</name>
    <dbReference type="NCBI Taxonomy" id="3127016"/>
    <lineage>
        <taxon>Bacteria</taxon>
        <taxon>Bacillati</taxon>
        <taxon>Candidatus Dormiibacterota</taxon>
        <taxon>Candidatus Dormibacteria</taxon>
        <taxon>Candidatus Dormibacterales</taxon>
        <taxon>Candidatus Dormibacteraceae</taxon>
        <taxon>Candidatus Nephthysia</taxon>
    </lineage>
</organism>
<evidence type="ECO:0000256" key="2">
    <source>
        <dbReference type="ARBA" id="ARBA00022692"/>
    </source>
</evidence>
<dbReference type="Proteomes" id="UP000612893">
    <property type="component" value="Unassembled WGS sequence"/>
</dbReference>
<keyword evidence="7" id="KW-1185">Reference proteome</keyword>
<name>A0A934NB78_9BACT</name>
<feature type="transmembrane region" description="Helical" evidence="5">
    <location>
        <begin position="100"/>
        <end position="118"/>
    </location>
</feature>
<keyword evidence="1" id="KW-1003">Cell membrane</keyword>
<comment type="caution">
    <text evidence="6">The sequence shown here is derived from an EMBL/GenBank/DDBJ whole genome shotgun (WGS) entry which is preliminary data.</text>
</comment>